<dbReference type="Proteomes" id="UP000281738">
    <property type="component" value="Unassembled WGS sequence"/>
</dbReference>
<name>A0A3N2CP03_9ACTN</name>
<accession>A0A3N2CP03</accession>
<proteinExistence type="predicted"/>
<dbReference type="EMBL" id="RKHO01000001">
    <property type="protein sequence ID" value="ROR89253.1"/>
    <property type="molecule type" value="Genomic_DNA"/>
</dbReference>
<comment type="caution">
    <text evidence="1">The sequence shown here is derived from an EMBL/GenBank/DDBJ whole genome shotgun (WGS) entry which is preliminary data.</text>
</comment>
<protein>
    <submittedName>
        <fullName evidence="1">Uncharacterized protein</fullName>
    </submittedName>
</protein>
<reference evidence="1 2" key="1">
    <citation type="submission" date="2018-11" db="EMBL/GenBank/DDBJ databases">
        <title>Sequencing the genomes of 1000 actinobacteria strains.</title>
        <authorList>
            <person name="Klenk H.-P."/>
        </authorList>
    </citation>
    <scope>NUCLEOTIDE SEQUENCE [LARGE SCALE GENOMIC DNA]</scope>
    <source>
        <strain evidence="1 2">DSM 12652</strain>
    </source>
</reference>
<gene>
    <name evidence="1" type="ORF">EDD33_0070</name>
</gene>
<dbReference type="AlphaFoldDB" id="A0A3N2CP03"/>
<keyword evidence="2" id="KW-1185">Reference proteome</keyword>
<organism evidence="1 2">
    <name type="scientific">Nocardioides aurantiacus</name>
    <dbReference type="NCBI Taxonomy" id="86796"/>
    <lineage>
        <taxon>Bacteria</taxon>
        <taxon>Bacillati</taxon>
        <taxon>Actinomycetota</taxon>
        <taxon>Actinomycetes</taxon>
        <taxon>Propionibacteriales</taxon>
        <taxon>Nocardioidaceae</taxon>
        <taxon>Nocardioides</taxon>
    </lineage>
</organism>
<evidence type="ECO:0000313" key="1">
    <source>
        <dbReference type="EMBL" id="ROR89253.1"/>
    </source>
</evidence>
<evidence type="ECO:0000313" key="2">
    <source>
        <dbReference type="Proteomes" id="UP000281738"/>
    </source>
</evidence>
<sequence length="49" mass="5443">MPVVDVVFVPVSGVRPPRVIRFGWDDPAEVLWDEDNAYLGELPGLLPLP</sequence>
<dbReference type="RefSeq" id="WP_170169658.1">
    <property type="nucleotide sequence ID" value="NZ_RKHO01000001.1"/>
</dbReference>